<dbReference type="InterPro" id="IPR032779">
    <property type="entry name" value="FliG_M"/>
</dbReference>
<dbReference type="Pfam" id="PF01706">
    <property type="entry name" value="FliG_C"/>
    <property type="match status" value="1"/>
</dbReference>
<evidence type="ECO:0000256" key="7">
    <source>
        <dbReference type="ARBA" id="ARBA00022779"/>
    </source>
</evidence>
<keyword evidence="7" id="KW-0283">Flagellar rotation</keyword>
<dbReference type="Pfam" id="PF14841">
    <property type="entry name" value="FliG_M"/>
    <property type="match status" value="1"/>
</dbReference>
<comment type="similarity">
    <text evidence="3">Belongs to the FliG family.</text>
</comment>
<evidence type="ECO:0000256" key="8">
    <source>
        <dbReference type="ARBA" id="ARBA00023136"/>
    </source>
</evidence>
<dbReference type="GO" id="GO:0009425">
    <property type="term" value="C:bacterial-type flagellum basal body"/>
    <property type="evidence" value="ECO:0007669"/>
    <property type="project" value="UniProtKB-SubCell"/>
</dbReference>
<dbReference type="GO" id="GO:0005886">
    <property type="term" value="C:plasma membrane"/>
    <property type="evidence" value="ECO:0007669"/>
    <property type="project" value="UniProtKB-SubCell"/>
</dbReference>
<gene>
    <name evidence="13" type="primary">fliG_1</name>
    <name evidence="13" type="ORF">ETAA8_20560</name>
</gene>
<dbReference type="GO" id="GO:0071973">
    <property type="term" value="P:bacterial-type flagellum-dependent cell motility"/>
    <property type="evidence" value="ECO:0007669"/>
    <property type="project" value="InterPro"/>
</dbReference>
<feature type="domain" description="Flagellar motor switch protein FliG C-terminal" evidence="10">
    <location>
        <begin position="268"/>
        <end position="360"/>
    </location>
</feature>
<dbReference type="PANTHER" id="PTHR30534:SF0">
    <property type="entry name" value="FLAGELLAR MOTOR SWITCH PROTEIN FLIG"/>
    <property type="match status" value="1"/>
</dbReference>
<name>A0A517Y9Y3_9BACT</name>
<dbReference type="PANTHER" id="PTHR30534">
    <property type="entry name" value="FLAGELLAR MOTOR SWITCH PROTEIN FLIG"/>
    <property type="match status" value="1"/>
</dbReference>
<dbReference type="GO" id="GO:0006935">
    <property type="term" value="P:chemotaxis"/>
    <property type="evidence" value="ECO:0007669"/>
    <property type="project" value="UniProtKB-KW"/>
</dbReference>
<evidence type="ECO:0000313" key="13">
    <source>
        <dbReference type="EMBL" id="QDU26972.1"/>
    </source>
</evidence>
<dbReference type="AlphaFoldDB" id="A0A517Y9Y3"/>
<evidence type="ECO:0000313" key="14">
    <source>
        <dbReference type="Proteomes" id="UP000315017"/>
    </source>
</evidence>
<dbReference type="InterPro" id="IPR028263">
    <property type="entry name" value="FliG_N"/>
</dbReference>
<keyword evidence="8" id="KW-0472">Membrane</keyword>
<feature type="domain" description="Flagellar motor switch protein FliG middle" evidence="11">
    <location>
        <begin position="120"/>
        <end position="186"/>
    </location>
</feature>
<keyword evidence="13" id="KW-0282">Flagellum</keyword>
<dbReference type="Gene3D" id="1.10.220.30">
    <property type="match status" value="3"/>
</dbReference>
<keyword evidence="13" id="KW-0969">Cilium</keyword>
<dbReference type="GO" id="GO:0003774">
    <property type="term" value="F:cytoskeletal motor activity"/>
    <property type="evidence" value="ECO:0007669"/>
    <property type="project" value="InterPro"/>
</dbReference>
<evidence type="ECO:0000256" key="4">
    <source>
        <dbReference type="ARBA" id="ARBA00021870"/>
    </source>
</evidence>
<evidence type="ECO:0000256" key="1">
    <source>
        <dbReference type="ARBA" id="ARBA00004117"/>
    </source>
</evidence>
<dbReference type="SUPFAM" id="SSF48029">
    <property type="entry name" value="FliG"/>
    <property type="match status" value="2"/>
</dbReference>
<comment type="subcellular location">
    <subcellularLocation>
        <location evidence="1">Bacterial flagellum basal body</location>
    </subcellularLocation>
    <subcellularLocation>
        <location evidence="2">Cell membrane</location>
        <topology evidence="2">Peripheral membrane protein</topology>
        <orientation evidence="2">Cytoplasmic side</orientation>
    </subcellularLocation>
</comment>
<protein>
    <recommendedName>
        <fullName evidence="4">Flagellar motor switch protein FliG</fullName>
    </recommendedName>
</protein>
<accession>A0A517Y9Y3</accession>
<evidence type="ECO:0000259" key="10">
    <source>
        <dbReference type="Pfam" id="PF01706"/>
    </source>
</evidence>
<dbReference type="InterPro" id="IPR000090">
    <property type="entry name" value="Flg_Motor_Flig"/>
</dbReference>
<keyword evidence="6" id="KW-0145">Chemotaxis</keyword>
<feature type="domain" description="Flagellar motor switch protein FliG N-terminal" evidence="12">
    <location>
        <begin position="11"/>
        <end position="68"/>
    </location>
</feature>
<evidence type="ECO:0000259" key="11">
    <source>
        <dbReference type="Pfam" id="PF14841"/>
    </source>
</evidence>
<evidence type="ECO:0000259" key="12">
    <source>
        <dbReference type="Pfam" id="PF14842"/>
    </source>
</evidence>
<organism evidence="13 14">
    <name type="scientific">Anatilimnocola aggregata</name>
    <dbReference type="NCBI Taxonomy" id="2528021"/>
    <lineage>
        <taxon>Bacteria</taxon>
        <taxon>Pseudomonadati</taxon>
        <taxon>Planctomycetota</taxon>
        <taxon>Planctomycetia</taxon>
        <taxon>Pirellulales</taxon>
        <taxon>Pirellulaceae</taxon>
        <taxon>Anatilimnocola</taxon>
    </lineage>
</organism>
<dbReference type="Proteomes" id="UP000315017">
    <property type="component" value="Chromosome"/>
</dbReference>
<evidence type="ECO:0000256" key="3">
    <source>
        <dbReference type="ARBA" id="ARBA00010299"/>
    </source>
</evidence>
<dbReference type="InterPro" id="IPR023087">
    <property type="entry name" value="Flg_Motor_Flig_C"/>
</dbReference>
<dbReference type="OrthoDB" id="247588at2"/>
<keyword evidence="5" id="KW-1003">Cell membrane</keyword>
<keyword evidence="9" id="KW-0975">Bacterial flagellum</keyword>
<keyword evidence="13" id="KW-0966">Cell projection</keyword>
<dbReference type="KEGG" id="aagg:ETAA8_20560"/>
<dbReference type="RefSeq" id="WP_145087852.1">
    <property type="nucleotide sequence ID" value="NZ_CP036274.1"/>
</dbReference>
<sequence length="374" mass="41144">MNHKPLLPTALTTLQKAAVLINSLDLRAADALLDQMPEEHAARVRDAMLQLDGVSAEAQQEVIAEFLRNGGRLPQIAPAINDTGVELDLSPAANQALPADSGSTTHLQPFYFLREASPGLLADFLRHEHPQTVAVVLANLDPDQAARVLERLPNELSTESLARMARLYQLTDEVLADLADEIRQQLVPRMEAERRPQGLAGASAVLSALNDQHRTKMLGHLASRDHALVRQLGYLDASYSRSATLENPQPRHRDLDSLHAQPVRSATEPTITFSQLSKLNDETLKKIFAAADPQLILLALTGAEDKLVQRILRQLPTAAAVALRQRLNHPGALRLRDVDDAQRQLAQLAVDLHEQRLIQLPFLPAAKQHLSLQS</sequence>
<dbReference type="PRINTS" id="PR00954">
    <property type="entry name" value="FLGMOTORFLIG"/>
</dbReference>
<keyword evidence="14" id="KW-1185">Reference proteome</keyword>
<evidence type="ECO:0000256" key="2">
    <source>
        <dbReference type="ARBA" id="ARBA00004413"/>
    </source>
</evidence>
<dbReference type="Pfam" id="PF14842">
    <property type="entry name" value="FliG_N"/>
    <property type="match status" value="1"/>
</dbReference>
<dbReference type="InterPro" id="IPR011002">
    <property type="entry name" value="FliG_a-hlx"/>
</dbReference>
<dbReference type="EMBL" id="CP036274">
    <property type="protein sequence ID" value="QDU26972.1"/>
    <property type="molecule type" value="Genomic_DNA"/>
</dbReference>
<evidence type="ECO:0000256" key="9">
    <source>
        <dbReference type="ARBA" id="ARBA00023143"/>
    </source>
</evidence>
<evidence type="ECO:0000256" key="5">
    <source>
        <dbReference type="ARBA" id="ARBA00022475"/>
    </source>
</evidence>
<evidence type="ECO:0000256" key="6">
    <source>
        <dbReference type="ARBA" id="ARBA00022500"/>
    </source>
</evidence>
<proteinExistence type="inferred from homology"/>
<reference evidence="13 14" key="1">
    <citation type="submission" date="2019-02" db="EMBL/GenBank/DDBJ databases">
        <title>Deep-cultivation of Planctomycetes and their phenomic and genomic characterization uncovers novel biology.</title>
        <authorList>
            <person name="Wiegand S."/>
            <person name="Jogler M."/>
            <person name="Boedeker C."/>
            <person name="Pinto D."/>
            <person name="Vollmers J."/>
            <person name="Rivas-Marin E."/>
            <person name="Kohn T."/>
            <person name="Peeters S.H."/>
            <person name="Heuer A."/>
            <person name="Rast P."/>
            <person name="Oberbeckmann S."/>
            <person name="Bunk B."/>
            <person name="Jeske O."/>
            <person name="Meyerdierks A."/>
            <person name="Storesund J.E."/>
            <person name="Kallscheuer N."/>
            <person name="Luecker S."/>
            <person name="Lage O.M."/>
            <person name="Pohl T."/>
            <person name="Merkel B.J."/>
            <person name="Hornburger P."/>
            <person name="Mueller R.-W."/>
            <person name="Bruemmer F."/>
            <person name="Labrenz M."/>
            <person name="Spormann A.M."/>
            <person name="Op den Camp H."/>
            <person name="Overmann J."/>
            <person name="Amann R."/>
            <person name="Jetten M.S.M."/>
            <person name="Mascher T."/>
            <person name="Medema M.H."/>
            <person name="Devos D.P."/>
            <person name="Kaster A.-K."/>
            <person name="Ovreas L."/>
            <person name="Rohde M."/>
            <person name="Galperin M.Y."/>
            <person name="Jogler C."/>
        </authorList>
    </citation>
    <scope>NUCLEOTIDE SEQUENCE [LARGE SCALE GENOMIC DNA]</scope>
    <source>
        <strain evidence="13 14">ETA_A8</strain>
    </source>
</reference>